<dbReference type="Proteomes" id="UP000006038">
    <property type="component" value="Unassembled WGS sequence"/>
</dbReference>
<evidence type="ECO:0000256" key="3">
    <source>
        <dbReference type="ARBA" id="ARBA00022723"/>
    </source>
</evidence>
<dbReference type="OMA" id="HEQRRAH"/>
<dbReference type="SUPFAM" id="SSF48264">
    <property type="entry name" value="Cytochrome P450"/>
    <property type="match status" value="1"/>
</dbReference>
<dbReference type="GO" id="GO:0005506">
    <property type="term" value="F:iron ion binding"/>
    <property type="evidence" value="ECO:0007669"/>
    <property type="project" value="InterPro"/>
</dbReference>
<feature type="signal peptide" evidence="7">
    <location>
        <begin position="1"/>
        <end position="26"/>
    </location>
</feature>
<proteinExistence type="inferred from homology"/>
<dbReference type="GO" id="GO:0016705">
    <property type="term" value="F:oxidoreductase activity, acting on paired donors, with incorporation or reduction of molecular oxygen"/>
    <property type="evidence" value="ECO:0007669"/>
    <property type="project" value="InterPro"/>
</dbReference>
<dbReference type="EnsemblPlants" id="OB02G15810.1">
    <property type="protein sequence ID" value="OB02G15810.1"/>
    <property type="gene ID" value="OB02G15810"/>
</dbReference>
<evidence type="ECO:0000256" key="4">
    <source>
        <dbReference type="ARBA" id="ARBA00023002"/>
    </source>
</evidence>
<keyword evidence="3 6" id="KW-0479">Metal-binding</keyword>
<dbReference type="PROSITE" id="PS00086">
    <property type="entry name" value="CYTOCHROME_P450"/>
    <property type="match status" value="1"/>
</dbReference>
<feature type="chain" id="PRO_5003773635" description="Cytochrome P450" evidence="7">
    <location>
        <begin position="27"/>
        <end position="326"/>
    </location>
</feature>
<keyword evidence="2 6" id="KW-0349">Heme</keyword>
<keyword evidence="4 6" id="KW-0560">Oxidoreductase</keyword>
<dbReference type="FunFam" id="1.10.630.10:FF:000146">
    <property type="entry name" value="Os06g0641800 protein"/>
    <property type="match status" value="1"/>
</dbReference>
<dbReference type="PANTHER" id="PTHR47955">
    <property type="entry name" value="CYTOCHROME P450 FAMILY 71 PROTEIN"/>
    <property type="match status" value="1"/>
</dbReference>
<dbReference type="InterPro" id="IPR017972">
    <property type="entry name" value="Cyt_P450_CS"/>
</dbReference>
<evidence type="ECO:0008006" key="10">
    <source>
        <dbReference type="Google" id="ProtNLM"/>
    </source>
</evidence>
<keyword evidence="5 6" id="KW-0408">Iron</keyword>
<dbReference type="STRING" id="4533.J3LAB4"/>
<evidence type="ECO:0000256" key="6">
    <source>
        <dbReference type="RuleBase" id="RU000461"/>
    </source>
</evidence>
<keyword evidence="6" id="KW-0503">Monooxygenase</keyword>
<evidence type="ECO:0000256" key="2">
    <source>
        <dbReference type="ARBA" id="ARBA00022617"/>
    </source>
</evidence>
<dbReference type="HOGENOM" id="CLU_001570_4_1_1"/>
<evidence type="ECO:0000256" key="5">
    <source>
        <dbReference type="ARBA" id="ARBA00023004"/>
    </source>
</evidence>
<evidence type="ECO:0000313" key="9">
    <source>
        <dbReference type="Proteomes" id="UP000006038"/>
    </source>
</evidence>
<keyword evidence="9" id="KW-1185">Reference proteome</keyword>
<accession>J3LAB4</accession>
<comment type="similarity">
    <text evidence="1 6">Belongs to the cytochrome P450 family.</text>
</comment>
<dbReference type="InterPro" id="IPR001128">
    <property type="entry name" value="Cyt_P450"/>
</dbReference>
<protein>
    <recommendedName>
        <fullName evidence="10">Cytochrome P450</fullName>
    </recommendedName>
</protein>
<sequence>MDAMEKVVWCLCFLLLGLVAFRLTTTKRGGNGGLRLPPGPWRLPVVGNLHQVMARGPLVHRTMADMARRLGAPLMSLRLGEVPVVVASSADAAREIMRTHDARFATRPWNPTTRRLRPDGEGVHEQRRAHVAAPADGAMEEEEEEDLVDVLFRIQKDGGLEVPLTMGNIKAIILDLFNAGSETSANTLQWVMSELMRNPKVMKKVQAELRNNLQGKATVTEDDLPNLKDTKYWDMPEMFIPERFDNCIIDFKGTDFEFIPFGAGRRMCPGIAFAQFNMELVLAALLYHFDWELPSGMLPEELDMMEDMGLSVRRKNDLYLVCLCRL</sequence>
<dbReference type="PANTHER" id="PTHR47955:SF8">
    <property type="entry name" value="CYTOCHROME P450 71D11-LIKE"/>
    <property type="match status" value="1"/>
</dbReference>
<name>J3LAB4_ORYBR</name>
<reference evidence="8" key="1">
    <citation type="submission" date="2013-04" db="UniProtKB">
        <authorList>
            <consortium name="EnsemblPlants"/>
        </authorList>
    </citation>
    <scope>IDENTIFICATION</scope>
</reference>
<dbReference type="AlphaFoldDB" id="J3LAB4"/>
<evidence type="ECO:0000313" key="8">
    <source>
        <dbReference type="EnsemblPlants" id="OB02G15810.1"/>
    </source>
</evidence>
<dbReference type="GO" id="GO:0004497">
    <property type="term" value="F:monooxygenase activity"/>
    <property type="evidence" value="ECO:0007669"/>
    <property type="project" value="UniProtKB-KW"/>
</dbReference>
<dbReference type="Gramene" id="OB02G15810.1">
    <property type="protein sequence ID" value="OB02G15810.1"/>
    <property type="gene ID" value="OB02G15810"/>
</dbReference>
<evidence type="ECO:0000256" key="1">
    <source>
        <dbReference type="ARBA" id="ARBA00010617"/>
    </source>
</evidence>
<dbReference type="PRINTS" id="PR00385">
    <property type="entry name" value="P450"/>
</dbReference>
<dbReference type="eggNOG" id="KOG0156">
    <property type="taxonomic scope" value="Eukaryota"/>
</dbReference>
<organism evidence="8">
    <name type="scientific">Oryza brachyantha</name>
    <name type="common">malo sina</name>
    <dbReference type="NCBI Taxonomy" id="4533"/>
    <lineage>
        <taxon>Eukaryota</taxon>
        <taxon>Viridiplantae</taxon>
        <taxon>Streptophyta</taxon>
        <taxon>Embryophyta</taxon>
        <taxon>Tracheophyta</taxon>
        <taxon>Spermatophyta</taxon>
        <taxon>Magnoliopsida</taxon>
        <taxon>Liliopsida</taxon>
        <taxon>Poales</taxon>
        <taxon>Poaceae</taxon>
        <taxon>BOP clade</taxon>
        <taxon>Oryzoideae</taxon>
        <taxon>Oryzeae</taxon>
        <taxon>Oryzinae</taxon>
        <taxon>Oryza</taxon>
    </lineage>
</organism>
<dbReference type="Gene3D" id="1.10.630.10">
    <property type="entry name" value="Cytochrome P450"/>
    <property type="match status" value="3"/>
</dbReference>
<dbReference type="InterPro" id="IPR036396">
    <property type="entry name" value="Cyt_P450_sf"/>
</dbReference>
<evidence type="ECO:0000256" key="7">
    <source>
        <dbReference type="SAM" id="SignalP"/>
    </source>
</evidence>
<dbReference type="Pfam" id="PF00067">
    <property type="entry name" value="p450"/>
    <property type="match status" value="3"/>
</dbReference>
<keyword evidence="7" id="KW-0732">Signal</keyword>
<dbReference type="GO" id="GO:0020037">
    <property type="term" value="F:heme binding"/>
    <property type="evidence" value="ECO:0007669"/>
    <property type="project" value="InterPro"/>
</dbReference>